<reference evidence="1 2" key="1">
    <citation type="submission" date="2018-11" db="EMBL/GenBank/DDBJ databases">
        <title>Genomic Encyclopedia of Type Strains, Phase IV (KMG-IV): sequencing the most valuable type-strain genomes for metagenomic binning, comparative biology and taxonomic classification.</title>
        <authorList>
            <person name="Goeker M."/>
        </authorList>
    </citation>
    <scope>NUCLEOTIDE SEQUENCE [LARGE SCALE GENOMIC DNA]</scope>
    <source>
        <strain evidence="1 2">DSM 11977</strain>
    </source>
</reference>
<protein>
    <submittedName>
        <fullName evidence="1">Uncharacterized protein</fullName>
    </submittedName>
</protein>
<dbReference type="EMBL" id="RKRG01000002">
    <property type="protein sequence ID" value="RPF51850.1"/>
    <property type="molecule type" value="Genomic_DNA"/>
</dbReference>
<gene>
    <name evidence="1" type="ORF">EDC42_1191</name>
</gene>
<proteinExistence type="predicted"/>
<evidence type="ECO:0000313" key="2">
    <source>
        <dbReference type="Proteomes" id="UP000271783"/>
    </source>
</evidence>
<accession>A0A3N5B8P0</accession>
<dbReference type="Proteomes" id="UP000271783">
    <property type="component" value="Unassembled WGS sequence"/>
</dbReference>
<evidence type="ECO:0000313" key="1">
    <source>
        <dbReference type="EMBL" id="RPF51850.1"/>
    </source>
</evidence>
<keyword evidence="2" id="KW-1185">Reference proteome</keyword>
<dbReference type="RefSeq" id="WP_069575431.1">
    <property type="nucleotide sequence ID" value="NZ_RKRG01000002.1"/>
</dbReference>
<name>A0A3N5B8P0_9EURY</name>
<organism evidence="1 2">
    <name type="scientific">Methanobrevibacter gottschalkii DSM 11977</name>
    <dbReference type="NCBI Taxonomy" id="1122229"/>
    <lineage>
        <taxon>Archaea</taxon>
        <taxon>Methanobacteriati</taxon>
        <taxon>Methanobacteriota</taxon>
        <taxon>Methanomada group</taxon>
        <taxon>Methanobacteria</taxon>
        <taxon>Methanobacteriales</taxon>
        <taxon>Methanobacteriaceae</taxon>
        <taxon>Methanobrevibacter</taxon>
    </lineage>
</organism>
<dbReference type="AlphaFoldDB" id="A0A3N5B8P0"/>
<comment type="caution">
    <text evidence="1">The sequence shown here is derived from an EMBL/GenBank/DDBJ whole genome shotgun (WGS) entry which is preliminary data.</text>
</comment>
<sequence length="151" mass="16743">MKVRKILVMLLILVTLGFTLNAVVASSPDPIKLGDIKNDDLVITEVGQNKLNFEYSVEVDISDLSSEDKKLFEKALNNNNTSFILNLTSSTPTKIAITMHSLPKKAEIIGNTLYIKNNNMFRLINGIQLDNLKISAVSFNTTSGQLFIARK</sequence>